<comment type="caution">
    <text evidence="1">The sequence shown here is derived from an EMBL/GenBank/DDBJ whole genome shotgun (WGS) entry which is preliminary data.</text>
</comment>
<proteinExistence type="predicted"/>
<reference evidence="1" key="1">
    <citation type="submission" date="2019-08" db="EMBL/GenBank/DDBJ databases">
        <authorList>
            <person name="Kucharzyk K."/>
            <person name="Murdoch R.W."/>
            <person name="Higgins S."/>
            <person name="Loffler F."/>
        </authorList>
    </citation>
    <scope>NUCLEOTIDE SEQUENCE</scope>
</reference>
<name>A0A645HIP0_9ZZZZ</name>
<dbReference type="AlphaFoldDB" id="A0A645HIP0"/>
<organism evidence="1">
    <name type="scientific">bioreactor metagenome</name>
    <dbReference type="NCBI Taxonomy" id="1076179"/>
    <lineage>
        <taxon>unclassified sequences</taxon>
        <taxon>metagenomes</taxon>
        <taxon>ecological metagenomes</taxon>
    </lineage>
</organism>
<gene>
    <name evidence="1" type="ORF">SDC9_186134</name>
</gene>
<accession>A0A645HIP0</accession>
<sequence length="52" mass="5710">MQMLERFQGAQVEQQGQMWQDYVSGCVAGNADPVFEEVAAHVAGRDAITARL</sequence>
<evidence type="ECO:0000313" key="1">
    <source>
        <dbReference type="EMBL" id="MPN38610.1"/>
    </source>
</evidence>
<dbReference type="EMBL" id="VSSQ01093948">
    <property type="protein sequence ID" value="MPN38610.1"/>
    <property type="molecule type" value="Genomic_DNA"/>
</dbReference>
<protein>
    <submittedName>
        <fullName evidence="1">Uncharacterized protein</fullName>
    </submittedName>
</protein>